<comment type="caution">
    <text evidence="2">The sequence shown here is derived from an EMBL/GenBank/DDBJ whole genome shotgun (WGS) entry which is preliminary data.</text>
</comment>
<proteinExistence type="predicted"/>
<protein>
    <submittedName>
        <fullName evidence="2">Uncharacterized protein</fullName>
    </submittedName>
</protein>
<organism evidence="2 3">
    <name type="scientific">Saccharothrix texasensis</name>
    <dbReference type="NCBI Taxonomy" id="103734"/>
    <lineage>
        <taxon>Bacteria</taxon>
        <taxon>Bacillati</taxon>
        <taxon>Actinomycetota</taxon>
        <taxon>Actinomycetes</taxon>
        <taxon>Pseudonocardiales</taxon>
        <taxon>Pseudonocardiaceae</taxon>
        <taxon>Saccharothrix</taxon>
    </lineage>
</organism>
<name>A0A3N1H212_9PSEU</name>
<gene>
    <name evidence="2" type="ORF">EDD40_1557</name>
</gene>
<feature type="region of interest" description="Disordered" evidence="1">
    <location>
        <begin position="88"/>
        <end position="109"/>
    </location>
</feature>
<accession>A0A3N1H212</accession>
<feature type="compositionally biased region" description="Basic and acidic residues" evidence="1">
    <location>
        <begin position="97"/>
        <end position="109"/>
    </location>
</feature>
<dbReference type="EMBL" id="RJKM01000001">
    <property type="protein sequence ID" value="ROP36292.1"/>
    <property type="molecule type" value="Genomic_DNA"/>
</dbReference>
<evidence type="ECO:0000313" key="3">
    <source>
        <dbReference type="Proteomes" id="UP000268727"/>
    </source>
</evidence>
<evidence type="ECO:0000313" key="2">
    <source>
        <dbReference type="EMBL" id="ROP36292.1"/>
    </source>
</evidence>
<dbReference type="AlphaFoldDB" id="A0A3N1H212"/>
<dbReference type="Proteomes" id="UP000268727">
    <property type="component" value="Unassembled WGS sequence"/>
</dbReference>
<reference evidence="2 3" key="1">
    <citation type="submission" date="2018-11" db="EMBL/GenBank/DDBJ databases">
        <title>Sequencing the genomes of 1000 actinobacteria strains.</title>
        <authorList>
            <person name="Klenk H.-P."/>
        </authorList>
    </citation>
    <scope>NUCLEOTIDE SEQUENCE [LARGE SCALE GENOMIC DNA]</scope>
    <source>
        <strain evidence="2 3">DSM 44231</strain>
    </source>
</reference>
<dbReference type="RefSeq" id="WP_123742307.1">
    <property type="nucleotide sequence ID" value="NZ_RJKM01000001.1"/>
</dbReference>
<sequence length="109" mass="11771">MTNTMAYAYCNIGRWIADCPRPHCSNAIALEPKQATFHCGGHDGCRMIAPIVWPADADEISDALAARPVPATRNWAPAGHWQATVTGFPDGQTAGELRAETAEHVDQEV</sequence>
<keyword evidence="3" id="KW-1185">Reference proteome</keyword>
<evidence type="ECO:0000256" key="1">
    <source>
        <dbReference type="SAM" id="MobiDB-lite"/>
    </source>
</evidence>
<dbReference type="OrthoDB" id="4217113at2"/>